<protein>
    <submittedName>
        <fullName evidence="2">Uncharacterized protein</fullName>
    </submittedName>
</protein>
<dbReference type="Proteomes" id="UP000095287">
    <property type="component" value="Unplaced"/>
</dbReference>
<evidence type="ECO:0000313" key="2">
    <source>
        <dbReference type="WBParaSite" id="L893_g28383.t1"/>
    </source>
</evidence>
<organism evidence="1 2">
    <name type="scientific">Steinernema glaseri</name>
    <dbReference type="NCBI Taxonomy" id="37863"/>
    <lineage>
        <taxon>Eukaryota</taxon>
        <taxon>Metazoa</taxon>
        <taxon>Ecdysozoa</taxon>
        <taxon>Nematoda</taxon>
        <taxon>Chromadorea</taxon>
        <taxon>Rhabditida</taxon>
        <taxon>Tylenchina</taxon>
        <taxon>Panagrolaimomorpha</taxon>
        <taxon>Strongyloidoidea</taxon>
        <taxon>Steinernematidae</taxon>
        <taxon>Steinernema</taxon>
    </lineage>
</organism>
<sequence length="108" mass="11654">MLVNHRSGDETAISWPAKEPAAVSAGRVGDRRQCCCPAVNCPAIPTGLSWMSVVDIACLCSERSARAVSINENSGGFICQLSRRIVSRRNRAIASVICPIAIKRQSRK</sequence>
<dbReference type="WBParaSite" id="L893_g28383.t1">
    <property type="protein sequence ID" value="L893_g28383.t1"/>
    <property type="gene ID" value="L893_g28383"/>
</dbReference>
<keyword evidence="1" id="KW-1185">Reference proteome</keyword>
<evidence type="ECO:0000313" key="1">
    <source>
        <dbReference type="Proteomes" id="UP000095287"/>
    </source>
</evidence>
<proteinExistence type="predicted"/>
<name>A0A1I7ZP51_9BILA</name>
<reference evidence="2" key="1">
    <citation type="submission" date="2016-11" db="UniProtKB">
        <authorList>
            <consortium name="WormBaseParasite"/>
        </authorList>
    </citation>
    <scope>IDENTIFICATION</scope>
</reference>
<accession>A0A1I7ZP51</accession>
<dbReference type="AlphaFoldDB" id="A0A1I7ZP51"/>